<accession>M6YA30</accession>
<organism evidence="1 2">
    <name type="scientific">Leptospira noguchii str. 2001034031</name>
    <dbReference type="NCBI Taxonomy" id="1193053"/>
    <lineage>
        <taxon>Bacteria</taxon>
        <taxon>Pseudomonadati</taxon>
        <taxon>Spirochaetota</taxon>
        <taxon>Spirochaetia</taxon>
        <taxon>Leptospirales</taxon>
        <taxon>Leptospiraceae</taxon>
        <taxon>Leptospira</taxon>
    </lineage>
</organism>
<proteinExistence type="predicted"/>
<gene>
    <name evidence="1" type="ORF">LEP1GSC024_0197</name>
</gene>
<reference evidence="1 2" key="1">
    <citation type="submission" date="2013-01" db="EMBL/GenBank/DDBJ databases">
        <authorList>
            <person name="Harkins D.M."/>
            <person name="Durkin A.S."/>
            <person name="Brinkac L.M."/>
            <person name="Haft D.H."/>
            <person name="Selengut J.D."/>
            <person name="Sanka R."/>
            <person name="DePew J."/>
            <person name="Purushe J."/>
            <person name="Whelen A.C."/>
            <person name="Vinetz J.M."/>
            <person name="Sutton G.G."/>
            <person name="Nierman W.C."/>
            <person name="Fouts D.E."/>
        </authorList>
    </citation>
    <scope>NUCLEOTIDE SEQUENCE [LARGE SCALE GENOMIC DNA]</scope>
    <source>
        <strain evidence="1 2">2001034031</strain>
    </source>
</reference>
<evidence type="ECO:0000313" key="1">
    <source>
        <dbReference type="EMBL" id="EMO90600.1"/>
    </source>
</evidence>
<name>M6YA30_9LEPT</name>
<sequence length="106" mass="12568">MAPILKFMTFLNKLTIYFCKKRNKHIIKNIIIRVDFLFLYNSIRSKIKNRGHISIKTEIQKNEKFPFFFKSKFQSEIFGEFPISKNSPSPAVLQEILKISLLLQKT</sequence>
<dbReference type="AlphaFoldDB" id="M6YA30"/>
<evidence type="ECO:0000313" key="2">
    <source>
        <dbReference type="Proteomes" id="UP000012138"/>
    </source>
</evidence>
<protein>
    <submittedName>
        <fullName evidence="1">Uncharacterized protein</fullName>
    </submittedName>
</protein>
<comment type="caution">
    <text evidence="1">The sequence shown here is derived from an EMBL/GenBank/DDBJ whole genome shotgun (WGS) entry which is preliminary data.</text>
</comment>
<dbReference type="Proteomes" id="UP000012138">
    <property type="component" value="Unassembled WGS sequence"/>
</dbReference>
<dbReference type="EMBL" id="AKXB02000037">
    <property type="protein sequence ID" value="EMO90600.1"/>
    <property type="molecule type" value="Genomic_DNA"/>
</dbReference>